<evidence type="ECO:0000256" key="3">
    <source>
        <dbReference type="ARBA" id="ARBA00023163"/>
    </source>
</evidence>
<evidence type="ECO:0000256" key="2">
    <source>
        <dbReference type="ARBA" id="ARBA00023125"/>
    </source>
</evidence>
<accession>A0A1J4MYF9</accession>
<comment type="caution">
    <text evidence="6">The sequence shown here is derived from an EMBL/GenBank/DDBJ whole genome shotgun (WGS) entry which is preliminary data.</text>
</comment>
<reference evidence="6" key="1">
    <citation type="submission" date="2016-10" db="EMBL/GenBank/DDBJ databases">
        <title>Draft Genome Sequence of Nocardioides luteus Strain BAFB, an Alkane-Degrading Bacterium Isolated from JP-7 Polluted Soil.</title>
        <authorList>
            <person name="Brown L."/>
            <person name="Ruiz O.N."/>
            <person name="Gunasekera T."/>
        </authorList>
    </citation>
    <scope>NUCLEOTIDE SEQUENCE [LARGE SCALE GENOMIC DNA]</scope>
    <source>
        <strain evidence="6">BAFB</strain>
    </source>
</reference>
<dbReference type="Proteomes" id="UP000033772">
    <property type="component" value="Unassembled WGS sequence"/>
</dbReference>
<dbReference type="GO" id="GO:0003700">
    <property type="term" value="F:DNA-binding transcription factor activity"/>
    <property type="evidence" value="ECO:0007669"/>
    <property type="project" value="TreeGrafter"/>
</dbReference>
<dbReference type="PROSITE" id="PS51077">
    <property type="entry name" value="HTH_ICLR"/>
    <property type="match status" value="1"/>
</dbReference>
<dbReference type="Gene3D" id="3.30.450.40">
    <property type="match status" value="1"/>
</dbReference>
<evidence type="ECO:0000256" key="1">
    <source>
        <dbReference type="ARBA" id="ARBA00023015"/>
    </source>
</evidence>
<dbReference type="Pfam" id="PF09339">
    <property type="entry name" value="HTH_IclR"/>
    <property type="match status" value="1"/>
</dbReference>
<dbReference type="InterPro" id="IPR036388">
    <property type="entry name" value="WH-like_DNA-bd_sf"/>
</dbReference>
<proteinExistence type="predicted"/>
<evidence type="ECO:0000259" key="4">
    <source>
        <dbReference type="PROSITE" id="PS51077"/>
    </source>
</evidence>
<dbReference type="PANTHER" id="PTHR30136">
    <property type="entry name" value="HELIX-TURN-HELIX TRANSCRIPTIONAL REGULATOR, ICLR FAMILY"/>
    <property type="match status" value="1"/>
</dbReference>
<dbReference type="SMART" id="SM00346">
    <property type="entry name" value="HTH_ICLR"/>
    <property type="match status" value="1"/>
</dbReference>
<dbReference type="STRING" id="1844.UG56_023130"/>
<feature type="domain" description="HTH iclR-type" evidence="4">
    <location>
        <begin position="1"/>
        <end position="61"/>
    </location>
</feature>
<keyword evidence="1" id="KW-0805">Transcription regulation</keyword>
<dbReference type="SUPFAM" id="SSF46785">
    <property type="entry name" value="Winged helix' DNA-binding domain"/>
    <property type="match status" value="1"/>
</dbReference>
<name>A0A1J4MYF9_9ACTN</name>
<evidence type="ECO:0008006" key="8">
    <source>
        <dbReference type="Google" id="ProtNLM"/>
    </source>
</evidence>
<dbReference type="EMBL" id="JZDQ02000040">
    <property type="protein sequence ID" value="OIJ24381.1"/>
    <property type="molecule type" value="Genomic_DNA"/>
</dbReference>
<feature type="domain" description="IclR-ED" evidence="5">
    <location>
        <begin position="62"/>
        <end position="243"/>
    </location>
</feature>
<evidence type="ECO:0000313" key="7">
    <source>
        <dbReference type="Proteomes" id="UP000033772"/>
    </source>
</evidence>
<dbReference type="InterPro" id="IPR014757">
    <property type="entry name" value="Tscrpt_reg_IclR_C"/>
</dbReference>
<dbReference type="SUPFAM" id="SSF55781">
    <property type="entry name" value="GAF domain-like"/>
    <property type="match status" value="1"/>
</dbReference>
<dbReference type="InterPro" id="IPR050707">
    <property type="entry name" value="HTH_MetabolicPath_Reg"/>
</dbReference>
<dbReference type="AlphaFoldDB" id="A0A1J4MYF9"/>
<keyword evidence="7" id="KW-1185">Reference proteome</keyword>
<dbReference type="GO" id="GO:0045892">
    <property type="term" value="P:negative regulation of DNA-templated transcription"/>
    <property type="evidence" value="ECO:0007669"/>
    <property type="project" value="TreeGrafter"/>
</dbReference>
<dbReference type="InterPro" id="IPR036390">
    <property type="entry name" value="WH_DNA-bd_sf"/>
</dbReference>
<protein>
    <recommendedName>
        <fullName evidence="8">IclR family transcriptional regulator</fullName>
    </recommendedName>
</protein>
<dbReference type="Gene3D" id="1.10.10.10">
    <property type="entry name" value="Winged helix-like DNA-binding domain superfamily/Winged helix DNA-binding domain"/>
    <property type="match status" value="1"/>
</dbReference>
<dbReference type="GO" id="GO:0003677">
    <property type="term" value="F:DNA binding"/>
    <property type="evidence" value="ECO:0007669"/>
    <property type="project" value="UniProtKB-KW"/>
</dbReference>
<evidence type="ECO:0000259" key="5">
    <source>
        <dbReference type="PROSITE" id="PS51078"/>
    </source>
</evidence>
<gene>
    <name evidence="6" type="ORF">UG56_023130</name>
</gene>
<dbReference type="InterPro" id="IPR029016">
    <property type="entry name" value="GAF-like_dom_sf"/>
</dbReference>
<evidence type="ECO:0000313" key="6">
    <source>
        <dbReference type="EMBL" id="OIJ24381.1"/>
    </source>
</evidence>
<dbReference type="Pfam" id="PF01614">
    <property type="entry name" value="IclR_C"/>
    <property type="match status" value="1"/>
</dbReference>
<dbReference type="PROSITE" id="PS51078">
    <property type="entry name" value="ICLR_ED"/>
    <property type="match status" value="1"/>
</dbReference>
<keyword evidence="3" id="KW-0804">Transcription</keyword>
<organism evidence="6 7">
    <name type="scientific">Nocardioides luteus</name>
    <dbReference type="NCBI Taxonomy" id="1844"/>
    <lineage>
        <taxon>Bacteria</taxon>
        <taxon>Bacillati</taxon>
        <taxon>Actinomycetota</taxon>
        <taxon>Actinomycetes</taxon>
        <taxon>Propionibacteriales</taxon>
        <taxon>Nocardioidaceae</taxon>
        <taxon>Nocardioides</taxon>
    </lineage>
</organism>
<sequence length="243" mass="25915">MRSLERAIDVLEVLEATRTPLRLSEVARRAGLHVATTQRILNALEARGRVEQDGSGYRTGVAMLFGAHAYLATNRLAATAPMILQQLAAATGLTASVFVRAGSSRAVIARVEGSDPLRYVLPIGERLPLHLGAGKVIAAYMDPEELDSVLGGIDEFTRADGTRVSLEDFRRELEEIRQRGWVASHDERVVGASSVGAPLINADGEFLAAIQVAGQTTNPAFTDPTPLGHEVRQAASALASRVG</sequence>
<keyword evidence="2" id="KW-0238">DNA-binding</keyword>
<dbReference type="OrthoDB" id="4068713at2"/>
<dbReference type="InterPro" id="IPR005471">
    <property type="entry name" value="Tscrpt_reg_IclR_N"/>
</dbReference>
<dbReference type="PANTHER" id="PTHR30136:SF39">
    <property type="entry name" value="TRANSCRIPTIONAL REGULATORY PROTEIN"/>
    <property type="match status" value="1"/>
</dbReference>